<dbReference type="Pfam" id="PF09731">
    <property type="entry name" value="Mitofilin"/>
    <property type="match status" value="1"/>
</dbReference>
<gene>
    <name evidence="8" type="ORF">CVM39_13065</name>
    <name evidence="9" type="ORF">SAMN06297129_0548</name>
</gene>
<evidence type="ECO:0000256" key="6">
    <source>
        <dbReference type="SAM" id="MobiDB-lite"/>
    </source>
</evidence>
<feature type="compositionally biased region" description="Basic and acidic residues" evidence="6">
    <location>
        <begin position="1"/>
        <end position="14"/>
    </location>
</feature>
<protein>
    <submittedName>
        <fullName evidence="9">Uncharacterized conserved protein</fullName>
    </submittedName>
</protein>
<dbReference type="AlphaFoldDB" id="A0A285HWY9"/>
<organism evidence="9 10">
    <name type="scientific">Pseudooceanicola antarcticus</name>
    <dbReference type="NCBI Taxonomy" id="1247613"/>
    <lineage>
        <taxon>Bacteria</taxon>
        <taxon>Pseudomonadati</taxon>
        <taxon>Pseudomonadota</taxon>
        <taxon>Alphaproteobacteria</taxon>
        <taxon>Rhodobacterales</taxon>
        <taxon>Paracoccaceae</taxon>
        <taxon>Pseudooceanicola</taxon>
    </lineage>
</organism>
<evidence type="ECO:0000256" key="4">
    <source>
        <dbReference type="ARBA" id="ARBA00023136"/>
    </source>
</evidence>
<evidence type="ECO:0000256" key="3">
    <source>
        <dbReference type="ARBA" id="ARBA00022989"/>
    </source>
</evidence>
<dbReference type="Proteomes" id="UP000231702">
    <property type="component" value="Unassembled WGS sequence"/>
</dbReference>
<dbReference type="GO" id="GO:0016020">
    <property type="term" value="C:membrane"/>
    <property type="evidence" value="ECO:0007669"/>
    <property type="project" value="UniProtKB-SubCell"/>
</dbReference>
<feature type="compositionally biased region" description="Acidic residues" evidence="6">
    <location>
        <begin position="86"/>
        <end position="98"/>
    </location>
</feature>
<evidence type="ECO:0000256" key="2">
    <source>
        <dbReference type="ARBA" id="ARBA00022692"/>
    </source>
</evidence>
<keyword evidence="4 7" id="KW-0472">Membrane</keyword>
<dbReference type="EMBL" id="OBEA01000001">
    <property type="protein sequence ID" value="SNY39221.1"/>
    <property type="molecule type" value="Genomic_DNA"/>
</dbReference>
<dbReference type="Proteomes" id="UP000231655">
    <property type="component" value="Unassembled WGS sequence"/>
</dbReference>
<name>A0A285HWY9_9RHOB</name>
<evidence type="ECO:0000313" key="9">
    <source>
        <dbReference type="EMBL" id="SNY39221.1"/>
    </source>
</evidence>
<dbReference type="InterPro" id="IPR019133">
    <property type="entry name" value="MIC60"/>
</dbReference>
<feature type="transmembrane region" description="Helical" evidence="7">
    <location>
        <begin position="133"/>
        <end position="155"/>
    </location>
</feature>
<evidence type="ECO:0000313" key="11">
    <source>
        <dbReference type="Proteomes" id="UP000231702"/>
    </source>
</evidence>
<keyword evidence="3 7" id="KW-1133">Transmembrane helix</keyword>
<feature type="coiled-coil region" evidence="5">
    <location>
        <begin position="208"/>
        <end position="273"/>
    </location>
</feature>
<keyword evidence="2 7" id="KW-0812">Transmembrane</keyword>
<sequence length="436" mass="45175">MARTKDDDKTELTRTETTPEVDAEESLTQAGSDAGPTAEADLSPDSIPESSAGAGPSEAPLTAPEHDPRDEAPEEVLAVPEHDPSGDEDSLLDPDEESPMAAGDDVLEAEEPAAAPTASHDAVNPAPARRNTFLPALLGGVVAAGLGFGAAMIAFPPVDSTALEETQDAQQAQLQDLSAQLEDGPDLSQLEDGLSGVQGDLGALQTSLGTLTEQLDGLSARVEELEKQPLAENVSDAAIAAYEDELAALQQAMQDQRAEIEQMVEDSQSLRADAAATARDTQVRAAQVRLNGSLSDGSSFEAPLKTLSELGLEIPAALEANAAAGVPTLARLRNDFPEAARAALSATRDGSLGGSFGDFLKNQLGARSLTPQEGDDPDAILSRAEASLNDGDLGQVLVELDGLPEAALAAMDDWMTLARTRAETLDAAETLSAQTK</sequence>
<dbReference type="Gene3D" id="1.10.287.1490">
    <property type="match status" value="1"/>
</dbReference>
<dbReference type="OrthoDB" id="7659420at2"/>
<evidence type="ECO:0000313" key="10">
    <source>
        <dbReference type="Proteomes" id="UP000231655"/>
    </source>
</evidence>
<proteinExistence type="predicted"/>
<reference evidence="8 11" key="2">
    <citation type="journal article" date="2018" name="Int. J. Syst. Evol. Microbiol.">
        <title>Pseudooceanicola lipolyticus sp. nov., a marine alphaproteobacterium, reclassification of Oceanicola flagellatus as Pseudooceanicola flagellatus comb. nov. and emended description of the genus Pseudooceanicola.</title>
        <authorList>
            <person name="Huang M.-M."/>
            <person name="Guo L.-L."/>
            <person name="Wu Y.-H."/>
            <person name="Lai Q.-L."/>
            <person name="Shao Z.-Z."/>
            <person name="Wang C.-S."/>
            <person name="Wu M."/>
            <person name="Xu X.-W."/>
        </authorList>
    </citation>
    <scope>NUCLEOTIDE SEQUENCE [LARGE SCALE GENOMIC DNA]</scope>
    <source>
        <strain evidence="8 11">Ar-45</strain>
    </source>
</reference>
<dbReference type="RefSeq" id="WP_097144325.1">
    <property type="nucleotide sequence ID" value="NZ_OBEA01000001.1"/>
</dbReference>
<keyword evidence="11" id="KW-1185">Reference proteome</keyword>
<reference evidence="9 10" key="1">
    <citation type="submission" date="2017-09" db="EMBL/GenBank/DDBJ databases">
        <authorList>
            <person name="Ehlers B."/>
            <person name="Leendertz F.H."/>
        </authorList>
    </citation>
    <scope>NUCLEOTIDE SEQUENCE [LARGE SCALE GENOMIC DNA]</scope>
    <source>
        <strain evidence="9 10">CGMCC 1.12662</strain>
    </source>
</reference>
<keyword evidence="5" id="KW-0175">Coiled coil</keyword>
<evidence type="ECO:0000313" key="8">
    <source>
        <dbReference type="EMBL" id="PJE27513.1"/>
    </source>
</evidence>
<evidence type="ECO:0000256" key="7">
    <source>
        <dbReference type="SAM" id="Phobius"/>
    </source>
</evidence>
<evidence type="ECO:0000256" key="1">
    <source>
        <dbReference type="ARBA" id="ARBA00004370"/>
    </source>
</evidence>
<comment type="subcellular location">
    <subcellularLocation>
        <location evidence="1">Membrane</location>
    </subcellularLocation>
</comment>
<dbReference type="EMBL" id="PGTD01000017">
    <property type="protein sequence ID" value="PJE27513.1"/>
    <property type="molecule type" value="Genomic_DNA"/>
</dbReference>
<feature type="region of interest" description="Disordered" evidence="6">
    <location>
        <begin position="1"/>
        <end position="126"/>
    </location>
</feature>
<accession>A0A285HWY9</accession>
<evidence type="ECO:0000256" key="5">
    <source>
        <dbReference type="SAM" id="Coils"/>
    </source>
</evidence>